<evidence type="ECO:0000256" key="10">
    <source>
        <dbReference type="HAMAP-Rule" id="MF_01102"/>
    </source>
</evidence>
<dbReference type="InterPro" id="IPR029063">
    <property type="entry name" value="SAM-dependent_MTases_sf"/>
</dbReference>
<dbReference type="EMBL" id="PIPR01000001">
    <property type="protein sequence ID" value="RUO41476.1"/>
    <property type="molecule type" value="Genomic_DNA"/>
</dbReference>
<dbReference type="NCBIfam" id="TIGR03197">
    <property type="entry name" value="MnmC_Cterm"/>
    <property type="match status" value="1"/>
</dbReference>
<comment type="similarity">
    <text evidence="10">In the N-terminal section; belongs to the methyltransferase superfamily. tRNA (mnm(5)s(2)U34)-methyltransferase family.</text>
</comment>
<dbReference type="GO" id="GO:0002097">
    <property type="term" value="P:tRNA wobble base modification"/>
    <property type="evidence" value="ECO:0007669"/>
    <property type="project" value="UniProtKB-UniRule"/>
</dbReference>
<evidence type="ECO:0000256" key="4">
    <source>
        <dbReference type="ARBA" id="ARBA00022679"/>
    </source>
</evidence>
<keyword evidence="9 10" id="KW-0511">Multifunctional enzyme</keyword>
<dbReference type="GO" id="GO:0004808">
    <property type="term" value="F:tRNA (5-methylaminomethyl-2-thiouridylate)(34)-methyltransferase activity"/>
    <property type="evidence" value="ECO:0007669"/>
    <property type="project" value="UniProtKB-EC"/>
</dbReference>
<dbReference type="Pfam" id="PF01266">
    <property type="entry name" value="DAO"/>
    <property type="match status" value="1"/>
</dbReference>
<dbReference type="InterPro" id="IPR008471">
    <property type="entry name" value="MnmC-like_methylTransf"/>
</dbReference>
<evidence type="ECO:0000313" key="13">
    <source>
        <dbReference type="EMBL" id="RUO41476.1"/>
    </source>
</evidence>
<feature type="domain" description="FAD dependent oxidoreductase" evidence="11">
    <location>
        <begin position="253"/>
        <end position="584"/>
    </location>
</feature>
<evidence type="ECO:0000259" key="12">
    <source>
        <dbReference type="Pfam" id="PF05430"/>
    </source>
</evidence>
<dbReference type="InterPro" id="IPR047785">
    <property type="entry name" value="tRNA_MNMC2"/>
</dbReference>
<proteinExistence type="inferred from homology"/>
<dbReference type="GO" id="GO:0032259">
    <property type="term" value="P:methylation"/>
    <property type="evidence" value="ECO:0007669"/>
    <property type="project" value="UniProtKB-KW"/>
</dbReference>
<dbReference type="SUPFAM" id="SSF51905">
    <property type="entry name" value="FAD/NAD(P)-binding domain"/>
    <property type="match status" value="1"/>
</dbReference>
<dbReference type="InterPro" id="IPR036188">
    <property type="entry name" value="FAD/NAD-bd_sf"/>
</dbReference>
<dbReference type="NCBIfam" id="NF002481">
    <property type="entry name" value="PRK01747.1-2"/>
    <property type="match status" value="1"/>
</dbReference>
<feature type="domain" description="MnmC-like methyltransferase" evidence="12">
    <location>
        <begin position="111"/>
        <end position="236"/>
    </location>
</feature>
<keyword evidence="1 10" id="KW-0963">Cytoplasm</keyword>
<evidence type="ECO:0000256" key="3">
    <source>
        <dbReference type="ARBA" id="ARBA00022630"/>
    </source>
</evidence>
<dbReference type="AlphaFoldDB" id="A0A7Z6ZUI4"/>
<evidence type="ECO:0000256" key="7">
    <source>
        <dbReference type="ARBA" id="ARBA00022827"/>
    </source>
</evidence>
<keyword evidence="6 10" id="KW-0819">tRNA processing</keyword>
<comment type="similarity">
    <text evidence="10">In the C-terminal section; belongs to the DAO family.</text>
</comment>
<comment type="subcellular location">
    <subcellularLocation>
        <location evidence="10">Cytoplasm</location>
    </subcellularLocation>
</comment>
<evidence type="ECO:0000256" key="8">
    <source>
        <dbReference type="ARBA" id="ARBA00023002"/>
    </source>
</evidence>
<evidence type="ECO:0000313" key="14">
    <source>
        <dbReference type="Proteomes" id="UP000287766"/>
    </source>
</evidence>
<dbReference type="PANTHER" id="PTHR13847">
    <property type="entry name" value="SARCOSINE DEHYDROGENASE-RELATED"/>
    <property type="match status" value="1"/>
</dbReference>
<name>A0A7Z6ZUI4_9GAMM</name>
<keyword evidence="7 10" id="KW-0274">FAD</keyword>
<organism evidence="13 14">
    <name type="scientific">Pseudidiomarina aestuarii</name>
    <dbReference type="NCBI Taxonomy" id="624146"/>
    <lineage>
        <taxon>Bacteria</taxon>
        <taxon>Pseudomonadati</taxon>
        <taxon>Pseudomonadota</taxon>
        <taxon>Gammaproteobacteria</taxon>
        <taxon>Alteromonadales</taxon>
        <taxon>Idiomarinaceae</taxon>
        <taxon>Pseudidiomarina</taxon>
    </lineage>
</organism>
<feature type="region of interest" description="FAD-dependent cmnm(5)s(2)U34 oxidoreductase" evidence="10">
    <location>
        <begin position="257"/>
        <end position="621"/>
    </location>
</feature>
<dbReference type="InterPro" id="IPR023032">
    <property type="entry name" value="tRNA_MAMT_biosynth_bifunc_MnmC"/>
</dbReference>
<comment type="catalytic activity">
    <reaction evidence="10">
        <text>5-aminomethyl-2-thiouridine(34) in tRNA + S-adenosyl-L-methionine = 5-methylaminomethyl-2-thiouridine(34) in tRNA + S-adenosyl-L-homocysteine + H(+)</text>
        <dbReference type="Rhea" id="RHEA:19569"/>
        <dbReference type="Rhea" id="RHEA-COMP:10195"/>
        <dbReference type="Rhea" id="RHEA-COMP:10197"/>
        <dbReference type="ChEBI" id="CHEBI:15378"/>
        <dbReference type="ChEBI" id="CHEBI:57856"/>
        <dbReference type="ChEBI" id="CHEBI:59789"/>
        <dbReference type="ChEBI" id="CHEBI:74454"/>
        <dbReference type="ChEBI" id="CHEBI:74455"/>
        <dbReference type="EC" id="2.1.1.61"/>
    </reaction>
</comment>
<dbReference type="Proteomes" id="UP000287766">
    <property type="component" value="Unassembled WGS sequence"/>
</dbReference>
<dbReference type="GO" id="GO:0005737">
    <property type="term" value="C:cytoplasm"/>
    <property type="evidence" value="ECO:0007669"/>
    <property type="project" value="UniProtKB-SubCell"/>
</dbReference>
<keyword evidence="4 10" id="KW-0808">Transferase</keyword>
<sequence length="621" mass="67583">MSRPKSAQVVFNEFGMPVATEFDDIYFSNDNGLAESRYVFLAQNDLPARWHQHSRSRFVVAETGFGTGLNVLALMQSFLTHAPSHLHLHIVSFEKYPLQVADMQRAHAQFPELAAYATELQEHYPAPEPGCHRRLLAGGRVTLDLWFGDLLDTLPQWLPTAKHVVDAWFLDGFAPDKNPQMWQPELYHAMASASAPASTFATFTAAGAVRRGLQAAGYTVSKAAGYGRKREMLRGVIAEHTPAVIPDTGNLRRIAIVGGGIAAAAAAQSCRARGWEVHIVSAGIADGASGNPQAAVYPLLHAQRSPLAEYFVAAFGYAQNFYRQHAADYWHSCGVLQLNYTAERTLRAQKIVQEYSSEQVQLWSPQHVQNHWSELPAQSALWYPTGGWLEAANAVNALLTDSNHTQATVARIEPSVTGWHLYDQQSQLILAADAVILAAGAGLPELTADWQLQFQNVRGQVTMVSSTATTATCPSVICYKGYFTPALQSQHCVGATYARQFSATEASQSLPSDTDQNLATLSDNLAPQAWPKTLTAVADRTSLRNTSRDHLPVVGELAAKLAVIGALGSRGFTAAPLAAEIIAAQWAGEPQPINELLRQRLLPQRLQVDRAVPESAPDPQA</sequence>
<evidence type="ECO:0000256" key="2">
    <source>
        <dbReference type="ARBA" id="ARBA00022603"/>
    </source>
</evidence>
<reference evidence="14" key="1">
    <citation type="journal article" date="2018" name="Front. Microbiol.">
        <title>Genome-Based Analysis Reveals the Taxonomy and Diversity of the Family Idiomarinaceae.</title>
        <authorList>
            <person name="Liu Y."/>
            <person name="Lai Q."/>
            <person name="Shao Z."/>
        </authorList>
    </citation>
    <scope>NUCLEOTIDE SEQUENCE [LARGE SCALE GENOMIC DNA]</scope>
    <source>
        <strain evidence="14">KYW314</strain>
    </source>
</reference>
<dbReference type="InterPro" id="IPR006076">
    <property type="entry name" value="FAD-dep_OxRdtase"/>
</dbReference>
<comment type="function">
    <text evidence="10">Catalyzes the last two steps in the biosynthesis of 5-methylaminomethyl-2-thiouridine (mnm(5)s(2)U) at the wobble position (U34) in tRNA. Catalyzes the FAD-dependent demodification of cmnm(5)s(2)U34 to nm(5)s(2)U34, followed by the transfer of a methyl group from S-adenosyl-L-methionine to nm(5)s(2)U34, to form mnm(5)s(2)U34.</text>
</comment>
<keyword evidence="8 10" id="KW-0560">Oxidoreductase</keyword>
<dbReference type="EC" id="2.1.1.61" evidence="10"/>
<keyword evidence="5 10" id="KW-0949">S-adenosyl-L-methionine</keyword>
<feature type="region of interest" description="tRNA (mnm(5)s(2)U34)-methyltransferase" evidence="10">
    <location>
        <begin position="1"/>
        <end position="238"/>
    </location>
</feature>
<comment type="caution">
    <text evidence="13">The sequence shown here is derived from an EMBL/GenBank/DDBJ whole genome shotgun (WGS) entry which is preliminary data.</text>
</comment>
<dbReference type="InterPro" id="IPR017610">
    <property type="entry name" value="tRNA_S-uridine_synth_MnmC_C"/>
</dbReference>
<dbReference type="PANTHER" id="PTHR13847:SF283">
    <property type="entry name" value="TRNA 5-METHYLAMINOMETHYL-2-THIOURIDINE BIOSYNTHESIS BIFUNCTIONAL PROTEIN MNMC"/>
    <property type="match status" value="1"/>
</dbReference>
<protein>
    <recommendedName>
        <fullName evidence="10">tRNA 5-methylaminomethyl-2-thiouridine biosynthesis bifunctional protein MnmC</fullName>
        <shortName evidence="10">tRNA mnm(5)s(2)U biosynthesis bifunctional protein</shortName>
    </recommendedName>
    <domain>
        <recommendedName>
            <fullName evidence="10">tRNA (mnm(5)s(2)U34)-methyltransferase</fullName>
            <ecNumber evidence="10">2.1.1.61</ecNumber>
        </recommendedName>
    </domain>
    <domain>
        <recommendedName>
            <fullName evidence="10">FAD-dependent cmnm(5)s(2)U34 oxidoreductase</fullName>
            <ecNumber evidence="10">1.5.-.-</ecNumber>
        </recommendedName>
    </domain>
</protein>
<evidence type="ECO:0000256" key="1">
    <source>
        <dbReference type="ARBA" id="ARBA00022490"/>
    </source>
</evidence>
<dbReference type="Pfam" id="PF05430">
    <property type="entry name" value="Methyltransf_30"/>
    <property type="match status" value="1"/>
</dbReference>
<evidence type="ECO:0000259" key="11">
    <source>
        <dbReference type="Pfam" id="PF01266"/>
    </source>
</evidence>
<dbReference type="EC" id="1.5.-.-" evidence="10"/>
<dbReference type="RefSeq" id="WP_169930212.1">
    <property type="nucleotide sequence ID" value="NZ_PIPR01000001.1"/>
</dbReference>
<dbReference type="Gene3D" id="3.30.9.10">
    <property type="entry name" value="D-Amino Acid Oxidase, subunit A, domain 2"/>
    <property type="match status" value="1"/>
</dbReference>
<dbReference type="NCBIfam" id="NF033855">
    <property type="entry name" value="tRNA_MNMC2"/>
    <property type="match status" value="1"/>
</dbReference>
<dbReference type="HAMAP" id="MF_01102">
    <property type="entry name" value="MnmC"/>
    <property type="match status" value="1"/>
</dbReference>
<accession>A0A7Z6ZUI4</accession>
<evidence type="ECO:0000256" key="6">
    <source>
        <dbReference type="ARBA" id="ARBA00022694"/>
    </source>
</evidence>
<comment type="cofactor">
    <cofactor evidence="10">
        <name>FAD</name>
        <dbReference type="ChEBI" id="CHEBI:57692"/>
    </cofactor>
</comment>
<keyword evidence="3 10" id="KW-0285">Flavoprotein</keyword>
<dbReference type="GO" id="GO:0050660">
    <property type="term" value="F:flavin adenine dinucleotide binding"/>
    <property type="evidence" value="ECO:0007669"/>
    <property type="project" value="UniProtKB-UniRule"/>
</dbReference>
<dbReference type="Gene3D" id="3.50.50.60">
    <property type="entry name" value="FAD/NAD(P)-binding domain"/>
    <property type="match status" value="1"/>
</dbReference>
<evidence type="ECO:0000256" key="9">
    <source>
        <dbReference type="ARBA" id="ARBA00023268"/>
    </source>
</evidence>
<evidence type="ECO:0000256" key="5">
    <source>
        <dbReference type="ARBA" id="ARBA00022691"/>
    </source>
</evidence>
<keyword evidence="2 10" id="KW-0489">Methyltransferase</keyword>
<dbReference type="GO" id="GO:0016645">
    <property type="term" value="F:oxidoreductase activity, acting on the CH-NH group of donors"/>
    <property type="evidence" value="ECO:0007669"/>
    <property type="project" value="InterPro"/>
</dbReference>
<gene>
    <name evidence="10" type="primary">mnmC</name>
    <name evidence="13" type="ORF">CWE22_04745</name>
</gene>
<keyword evidence="14" id="KW-1185">Reference proteome</keyword>
<dbReference type="Gene3D" id="3.40.50.150">
    <property type="entry name" value="Vaccinia Virus protein VP39"/>
    <property type="match status" value="1"/>
</dbReference>